<comment type="subcellular location">
    <subcellularLocation>
        <location evidence="1 9">Nucleus</location>
    </subcellularLocation>
</comment>
<accession>A0A7H9HR90</accession>
<feature type="domain" description="Replication protein A OB" evidence="13">
    <location>
        <begin position="302"/>
        <end position="397"/>
    </location>
</feature>
<dbReference type="GO" id="GO:0000781">
    <property type="term" value="C:chromosome, telomeric region"/>
    <property type="evidence" value="ECO:0007669"/>
    <property type="project" value="UniProtKB-ARBA"/>
</dbReference>
<dbReference type="GO" id="GO:0003697">
    <property type="term" value="F:single-stranded DNA binding"/>
    <property type="evidence" value="ECO:0007669"/>
    <property type="project" value="UniProtKB-ARBA"/>
</dbReference>
<dbReference type="InterPro" id="IPR031657">
    <property type="entry name" value="REPA_OB_2"/>
</dbReference>
<feature type="domain" description="OB" evidence="11">
    <location>
        <begin position="194"/>
        <end position="263"/>
    </location>
</feature>
<dbReference type="FunFam" id="2.40.50.140:FF:000090">
    <property type="entry name" value="Replication protein A subunit"/>
    <property type="match status" value="1"/>
</dbReference>
<keyword evidence="15" id="KW-1185">Reference proteome</keyword>
<dbReference type="GO" id="GO:0007004">
    <property type="term" value="P:telomere maintenance via telomerase"/>
    <property type="evidence" value="ECO:0007669"/>
    <property type="project" value="UniProtKB-ARBA"/>
</dbReference>
<dbReference type="InterPro" id="IPR013955">
    <property type="entry name" value="Rep_factor-A_C"/>
</dbReference>
<dbReference type="InterPro" id="IPR004365">
    <property type="entry name" value="NA-bd_OB_tRNA"/>
</dbReference>
<feature type="compositionally biased region" description="Low complexity" evidence="10">
    <location>
        <begin position="147"/>
        <end position="158"/>
    </location>
</feature>
<dbReference type="GO" id="GO:0008270">
    <property type="term" value="F:zinc ion binding"/>
    <property type="evidence" value="ECO:0007669"/>
    <property type="project" value="UniProtKB-KW"/>
</dbReference>
<evidence type="ECO:0000256" key="6">
    <source>
        <dbReference type="ARBA" id="ARBA00022833"/>
    </source>
</evidence>
<dbReference type="FunFam" id="2.40.50.140:FF:000041">
    <property type="entry name" value="Replication protein A subunit"/>
    <property type="match status" value="1"/>
</dbReference>
<dbReference type="SUPFAM" id="SSF50249">
    <property type="entry name" value="Nucleic acid-binding proteins"/>
    <property type="match status" value="4"/>
</dbReference>
<sequence length="616" mass="69561">MGSVRLSNRDFREIFTNQQRFDNPNGGVYQVYNTRKSESTNSNRKNLIMISDGVYHMKALLRNQAASKFQSLELQRGDVIRVTVAEPAIVRERKKYVLLVDDFELVQSGLELFNGSSEFLDAYFAEHPDESLKDTVTPGAPAPVQPAPVQAVQSHQVQKGPQFDQNQTNTLGSSSQKSKPIFAIEQLSPYQNMWTIKARVSYKGDIKTWHNQKGEGKLFNVNFLDTSGEIRATAFNEMATKFNEILQEGRVYYVSKARLQPAKPQFSNLTHPYELSMDRDTVIEECYDESNVPKTHFNFTKLSAIQNQEANSAIDVVGIIQTISPQFELTSKAGKKFDRRDIEIVDDSGYSVTVGLWNQQAVDFNLPEGSVVAFKGIRVTDFGGKSLSMGFTSTMIPNPEVPEAYTLKGWYDSKGHTEKFSTLKQEPGTSSGANLAKFISQRITIAAAQNENLGKSEKGDFFNIKAAVSFLKVDNFAYPACSNDNCNKKVIEQTDGTWRCEKCDSNNQAPDWRYMLTLSIIDETGRMWVTMFNDQAKQLLGIDANELVALKTANSKAFTETTQNIQMNQYDFRIRAREDNYQNQSRIRYSVVNLHSLNFKAEADYLAEELRNAFLS</sequence>
<comment type="function">
    <text evidence="9">As part of the replication protein A (RPA/RP-A), a single-stranded DNA-binding heterotrimeric complex, may play an essential role in DNA replication, recombination and repair. Binds and stabilizes single-stranded DNA intermediates, preventing complementary DNA reannealing and recruiting different proteins involved in DNA metabolism.</text>
</comment>
<evidence type="ECO:0000256" key="2">
    <source>
        <dbReference type="ARBA" id="ARBA00005690"/>
    </source>
</evidence>
<dbReference type="PANTHER" id="PTHR47165:SF4">
    <property type="entry name" value="OS03G0429900 PROTEIN"/>
    <property type="match status" value="1"/>
</dbReference>
<evidence type="ECO:0000256" key="4">
    <source>
        <dbReference type="ARBA" id="ARBA00022723"/>
    </source>
</evidence>
<name>A0A7H9HR90_9SACH</name>
<reference evidence="14 15" key="1">
    <citation type="submission" date="2020-06" db="EMBL/GenBank/DDBJ databases">
        <title>The yeast mating-type switching endonuclease HO is a domesticated member of an unorthodox homing genetic element family.</title>
        <authorList>
            <person name="Coughlan A.Y."/>
            <person name="Lombardi L."/>
            <person name="Braun-Galleani S."/>
            <person name="Martos A.R."/>
            <person name="Galeote V."/>
            <person name="Bigey F."/>
            <person name="Dequin S."/>
            <person name="Byrne K.P."/>
            <person name="Wolfe K.H."/>
        </authorList>
    </citation>
    <scope>NUCLEOTIDE SEQUENCE [LARGE SCALE GENOMIC DNA]</scope>
    <source>
        <strain evidence="14 15">CBS2947</strain>
    </source>
</reference>
<dbReference type="GO" id="GO:0006281">
    <property type="term" value="P:DNA repair"/>
    <property type="evidence" value="ECO:0007669"/>
    <property type="project" value="InterPro"/>
</dbReference>
<keyword evidence="6 9" id="KW-0862">Zinc</keyword>
<dbReference type="InterPro" id="IPR047192">
    <property type="entry name" value="Euk_RPA1_DBD_C"/>
</dbReference>
<feature type="region of interest" description="Disordered" evidence="10">
    <location>
        <begin position="131"/>
        <end position="177"/>
    </location>
</feature>
<organism evidence="14 15">
    <name type="scientific">Torulaspora globosa</name>
    <dbReference type="NCBI Taxonomy" id="48254"/>
    <lineage>
        <taxon>Eukaryota</taxon>
        <taxon>Fungi</taxon>
        <taxon>Dikarya</taxon>
        <taxon>Ascomycota</taxon>
        <taxon>Saccharomycotina</taxon>
        <taxon>Saccharomycetes</taxon>
        <taxon>Saccharomycetales</taxon>
        <taxon>Saccharomycetaceae</taxon>
        <taxon>Torulaspora</taxon>
    </lineage>
</organism>
<dbReference type="Proteomes" id="UP000510647">
    <property type="component" value="Chromosome 3"/>
</dbReference>
<keyword evidence="7 9" id="KW-0238">DNA-binding</keyword>
<protein>
    <recommendedName>
        <fullName evidence="9">Replication protein A subunit</fullName>
    </recommendedName>
</protein>
<dbReference type="CDD" id="cd04477">
    <property type="entry name" value="RPA1N"/>
    <property type="match status" value="1"/>
</dbReference>
<evidence type="ECO:0000259" key="11">
    <source>
        <dbReference type="Pfam" id="PF01336"/>
    </source>
</evidence>
<dbReference type="InterPro" id="IPR004591">
    <property type="entry name" value="Rfa1"/>
</dbReference>
<keyword evidence="8 9" id="KW-0539">Nucleus</keyword>
<gene>
    <name evidence="14" type="ORF">HG537_0C04400</name>
</gene>
<proteinExistence type="inferred from homology"/>
<dbReference type="CDD" id="cd04475">
    <property type="entry name" value="RPA1_DBD_B"/>
    <property type="match status" value="1"/>
</dbReference>
<dbReference type="Pfam" id="PF01336">
    <property type="entry name" value="tRNA_anti-codon"/>
    <property type="match status" value="1"/>
</dbReference>
<dbReference type="GO" id="GO:0006310">
    <property type="term" value="P:DNA recombination"/>
    <property type="evidence" value="ECO:0007669"/>
    <property type="project" value="InterPro"/>
</dbReference>
<feature type="compositionally biased region" description="Polar residues" evidence="10">
    <location>
        <begin position="163"/>
        <end position="177"/>
    </location>
</feature>
<dbReference type="Gene3D" id="2.40.50.140">
    <property type="entry name" value="Nucleic acid-binding proteins"/>
    <property type="match status" value="4"/>
</dbReference>
<feature type="domain" description="Replication factor A C-terminal" evidence="12">
    <location>
        <begin position="461"/>
        <end position="606"/>
    </location>
</feature>
<evidence type="ECO:0000259" key="12">
    <source>
        <dbReference type="Pfam" id="PF08646"/>
    </source>
</evidence>
<evidence type="ECO:0000256" key="1">
    <source>
        <dbReference type="ARBA" id="ARBA00004123"/>
    </source>
</evidence>
<evidence type="ECO:0000313" key="15">
    <source>
        <dbReference type="Proteomes" id="UP000510647"/>
    </source>
</evidence>
<dbReference type="Pfam" id="PF08646">
    <property type="entry name" value="Rep_fac-A_C"/>
    <property type="match status" value="1"/>
</dbReference>
<evidence type="ECO:0000256" key="3">
    <source>
        <dbReference type="ARBA" id="ARBA00022705"/>
    </source>
</evidence>
<dbReference type="GO" id="GO:0005662">
    <property type="term" value="C:DNA replication factor A complex"/>
    <property type="evidence" value="ECO:0007669"/>
    <property type="project" value="UniProtKB-ARBA"/>
</dbReference>
<dbReference type="CDD" id="cd04476">
    <property type="entry name" value="RPA1_DBD_C"/>
    <property type="match status" value="1"/>
</dbReference>
<evidence type="ECO:0000256" key="8">
    <source>
        <dbReference type="ARBA" id="ARBA00023242"/>
    </source>
</evidence>
<comment type="subunit">
    <text evidence="9">Component of the heterotrimeric canonical replication protein A complex (RPA).</text>
</comment>
<dbReference type="InterPro" id="IPR012340">
    <property type="entry name" value="NA-bd_OB-fold"/>
</dbReference>
<evidence type="ECO:0000256" key="9">
    <source>
        <dbReference type="RuleBase" id="RU364130"/>
    </source>
</evidence>
<keyword evidence="4 9" id="KW-0479">Metal-binding</keyword>
<keyword evidence="3 9" id="KW-0235">DNA replication</keyword>
<evidence type="ECO:0000256" key="10">
    <source>
        <dbReference type="SAM" id="MobiDB-lite"/>
    </source>
</evidence>
<dbReference type="GO" id="GO:0006260">
    <property type="term" value="P:DNA replication"/>
    <property type="evidence" value="ECO:0007669"/>
    <property type="project" value="UniProtKB-KW"/>
</dbReference>
<dbReference type="CDD" id="cd04474">
    <property type="entry name" value="RPA1_DBD_A"/>
    <property type="match status" value="1"/>
</dbReference>
<evidence type="ECO:0000256" key="5">
    <source>
        <dbReference type="ARBA" id="ARBA00022771"/>
    </source>
</evidence>
<dbReference type="Pfam" id="PF16900">
    <property type="entry name" value="REPA_OB_2"/>
    <property type="match status" value="1"/>
</dbReference>
<evidence type="ECO:0000256" key="7">
    <source>
        <dbReference type="ARBA" id="ARBA00023125"/>
    </source>
</evidence>
<keyword evidence="5 9" id="KW-0863">Zinc-finger</keyword>
<comment type="similarity">
    <text evidence="2 9">Belongs to the replication factor A protein 1 family.</text>
</comment>
<dbReference type="EMBL" id="CP059269">
    <property type="protein sequence ID" value="QLQ79791.1"/>
    <property type="molecule type" value="Genomic_DNA"/>
</dbReference>
<evidence type="ECO:0000313" key="14">
    <source>
        <dbReference type="EMBL" id="QLQ79791.1"/>
    </source>
</evidence>
<evidence type="ECO:0000259" key="13">
    <source>
        <dbReference type="Pfam" id="PF16900"/>
    </source>
</evidence>
<dbReference type="InterPro" id="IPR007199">
    <property type="entry name" value="Rep_factor-A_N"/>
</dbReference>
<dbReference type="FunFam" id="2.40.50.140:FF:000064">
    <property type="entry name" value="Replication protein A subunit"/>
    <property type="match status" value="1"/>
</dbReference>
<dbReference type="OrthoDB" id="1751331at2759"/>
<dbReference type="PANTHER" id="PTHR47165">
    <property type="entry name" value="OS03G0429900 PROTEIN"/>
    <property type="match status" value="1"/>
</dbReference>
<dbReference type="AlphaFoldDB" id="A0A7H9HR90"/>
<dbReference type="NCBIfam" id="TIGR00617">
    <property type="entry name" value="rpa1"/>
    <property type="match status" value="1"/>
</dbReference>